<evidence type="ECO:0000259" key="11">
    <source>
        <dbReference type="PROSITE" id="PS51172"/>
    </source>
</evidence>
<dbReference type="SUPFAM" id="SSF51445">
    <property type="entry name" value="(Trans)glycosidases"/>
    <property type="match status" value="1"/>
</dbReference>
<reference evidence="12 13" key="1">
    <citation type="submission" date="2016-11" db="EMBL/GenBank/DDBJ databases">
        <authorList>
            <person name="Jaros S."/>
            <person name="Januszkiewicz K."/>
            <person name="Wedrychowicz H."/>
        </authorList>
    </citation>
    <scope>NUCLEOTIDE SEQUENCE [LARGE SCALE GENOMIC DNA]</scope>
    <source>
        <strain evidence="12 13">DSM 15929</strain>
    </source>
</reference>
<dbReference type="PANTHER" id="PTHR31297:SF41">
    <property type="entry name" value="ENDOGLUCANASE, PUTATIVE (AFU_ORTHOLOGUE AFUA_5G01830)-RELATED"/>
    <property type="match status" value="1"/>
</dbReference>
<comment type="catalytic activity">
    <reaction evidence="1">
        <text>Endohydrolysis of (1-&gt;4)-beta-D-glucosidic linkages in cellulose, lichenin and cereal beta-D-glucans.</text>
        <dbReference type="EC" id="3.2.1.4"/>
    </reaction>
</comment>
<comment type="similarity">
    <text evidence="2">Belongs to the glycosyl hydrolase 5 (cellulase A) family.</text>
</comment>
<dbReference type="Pfam" id="PF00942">
    <property type="entry name" value="CBM_3"/>
    <property type="match status" value="1"/>
</dbReference>
<keyword evidence="5" id="KW-0378">Hydrolase</keyword>
<evidence type="ECO:0000313" key="12">
    <source>
        <dbReference type="EMBL" id="SHK83441.1"/>
    </source>
</evidence>
<dbReference type="InterPro" id="IPR008965">
    <property type="entry name" value="CBM2/CBM3_carb-bd_dom_sf"/>
</dbReference>
<dbReference type="AlphaFoldDB" id="A0A1M6VQ29"/>
<evidence type="ECO:0000256" key="6">
    <source>
        <dbReference type="ARBA" id="ARBA00023001"/>
    </source>
</evidence>
<dbReference type="GO" id="GO:0030248">
    <property type="term" value="F:cellulose binding"/>
    <property type="evidence" value="ECO:0007669"/>
    <property type="project" value="InterPro"/>
</dbReference>
<dbReference type="STRING" id="1121322.SAMN02745136_03452"/>
<dbReference type="PROSITE" id="PS51172">
    <property type="entry name" value="CBM3"/>
    <property type="match status" value="1"/>
</dbReference>
<keyword evidence="7" id="KW-0119">Carbohydrate metabolism</keyword>
<accession>A0A1M6VQ29</accession>
<protein>
    <recommendedName>
        <fullName evidence="3">cellulase</fullName>
        <ecNumber evidence="3">3.2.1.4</ecNumber>
    </recommendedName>
</protein>
<dbReference type="Proteomes" id="UP000184386">
    <property type="component" value="Unassembled WGS sequence"/>
</dbReference>
<evidence type="ECO:0000256" key="7">
    <source>
        <dbReference type="ARBA" id="ARBA00023277"/>
    </source>
</evidence>
<feature type="signal peptide" evidence="10">
    <location>
        <begin position="1"/>
        <end position="32"/>
    </location>
</feature>
<keyword evidence="9" id="KW-0624">Polysaccharide degradation</keyword>
<dbReference type="GO" id="GO:0030245">
    <property type="term" value="P:cellulose catabolic process"/>
    <property type="evidence" value="ECO:0007669"/>
    <property type="project" value="UniProtKB-KW"/>
</dbReference>
<organism evidence="12 13">
    <name type="scientific">Anaerocolumna jejuensis DSM 15929</name>
    <dbReference type="NCBI Taxonomy" id="1121322"/>
    <lineage>
        <taxon>Bacteria</taxon>
        <taxon>Bacillati</taxon>
        <taxon>Bacillota</taxon>
        <taxon>Clostridia</taxon>
        <taxon>Lachnospirales</taxon>
        <taxon>Lachnospiraceae</taxon>
        <taxon>Anaerocolumna</taxon>
    </lineage>
</organism>
<feature type="chain" id="PRO_5012206752" description="cellulase" evidence="10">
    <location>
        <begin position="33"/>
        <end position="655"/>
    </location>
</feature>
<dbReference type="GO" id="GO:0008422">
    <property type="term" value="F:beta-glucosidase activity"/>
    <property type="evidence" value="ECO:0007669"/>
    <property type="project" value="TreeGrafter"/>
</dbReference>
<name>A0A1M6VQ29_9FIRM</name>
<dbReference type="InterPro" id="IPR017853">
    <property type="entry name" value="GH"/>
</dbReference>
<evidence type="ECO:0000256" key="3">
    <source>
        <dbReference type="ARBA" id="ARBA00012601"/>
    </source>
</evidence>
<dbReference type="InterPro" id="IPR001956">
    <property type="entry name" value="CBM3"/>
</dbReference>
<dbReference type="InterPro" id="IPR050386">
    <property type="entry name" value="Glycosyl_hydrolase_5"/>
</dbReference>
<keyword evidence="6" id="KW-0136">Cellulose degradation</keyword>
<dbReference type="EMBL" id="FRAC01000018">
    <property type="protein sequence ID" value="SHK83441.1"/>
    <property type="molecule type" value="Genomic_DNA"/>
</dbReference>
<dbReference type="GO" id="GO:0009986">
    <property type="term" value="C:cell surface"/>
    <property type="evidence" value="ECO:0007669"/>
    <property type="project" value="TreeGrafter"/>
</dbReference>
<dbReference type="SMART" id="SM01067">
    <property type="entry name" value="CBM_3"/>
    <property type="match status" value="1"/>
</dbReference>
<evidence type="ECO:0000256" key="1">
    <source>
        <dbReference type="ARBA" id="ARBA00000966"/>
    </source>
</evidence>
<gene>
    <name evidence="12" type="ORF">SAMN02745136_03452</name>
</gene>
<evidence type="ECO:0000256" key="5">
    <source>
        <dbReference type="ARBA" id="ARBA00022801"/>
    </source>
</evidence>
<dbReference type="SUPFAM" id="SSF49384">
    <property type="entry name" value="Carbohydrate-binding domain"/>
    <property type="match status" value="1"/>
</dbReference>
<dbReference type="InterPro" id="IPR014756">
    <property type="entry name" value="Ig_E-set"/>
</dbReference>
<dbReference type="Pfam" id="PF03442">
    <property type="entry name" value="CBM_X2"/>
    <property type="match status" value="1"/>
</dbReference>
<evidence type="ECO:0000256" key="8">
    <source>
        <dbReference type="ARBA" id="ARBA00023295"/>
    </source>
</evidence>
<dbReference type="Gene3D" id="2.60.40.10">
    <property type="entry name" value="Immunoglobulins"/>
    <property type="match status" value="1"/>
</dbReference>
<sequence>MLSKVKSILCFLLAFVFIFTTFIPCSSSEAQAASAITSDFTQLNATQLVSEMGAGWNLGNQLEAATDGTPSETAWGNPTITPALIQKVKAAGFHSIRIPVSYLSKIGSGPNYTIDAAWLARVKEVVDYAYNQGMYVIINMHGDGYHTITGGWLLCDSSDQTAIKAKYQKVWQQIANTFANYDEHLIFESMNEEFDGTYGTPNTTYYSNLNAYNQIFVDTVRQTGGNNSARWLLVPGWNTNIDYTAGNYGFVIPSDTYRSSTIPSAEKRIMISAHYYSPWDFCGDTSSQVTQWGATATNASRVSTWGQEDYMESQIKLMNDKFVKQGYPVVIGECGAIDKTGADSTNTVYRRAFAKALSAYCKNYGAVPVIWDNGYNGSNGFGLFDRSALTVTQQGIINAILEGLNTVIPPDSTISPTETTFDKSTSGQADIAVTMTLKGNTLGAIKNGTAALKAGTDYTVSGSTATILKSYLAKQPIGLMTLTFNFSAGKDAVMTANIIDSSDQSGSLKIQEFNGSTAAAVNALNPKLKLVNTGTAPIQLSKVKIRYYYTIDSEKEQSFTCDWSTVGASNITGSFVKMPAVKTGADHYLEISFSSGAGSLAAGQSIEIQTRINKTDWSNYTQTGDYSFNSASTTYIDWTKITAYQSGNLMWGIEP</sequence>
<evidence type="ECO:0000256" key="9">
    <source>
        <dbReference type="ARBA" id="ARBA00023326"/>
    </source>
</evidence>
<evidence type="ECO:0000256" key="10">
    <source>
        <dbReference type="SAM" id="SignalP"/>
    </source>
</evidence>
<dbReference type="EC" id="3.2.1.4" evidence="3"/>
<dbReference type="SUPFAM" id="SSF81296">
    <property type="entry name" value="E set domains"/>
    <property type="match status" value="1"/>
</dbReference>
<proteinExistence type="inferred from homology"/>
<dbReference type="Pfam" id="PF00150">
    <property type="entry name" value="Cellulase"/>
    <property type="match status" value="1"/>
</dbReference>
<evidence type="ECO:0000256" key="2">
    <source>
        <dbReference type="ARBA" id="ARBA00005641"/>
    </source>
</evidence>
<keyword evidence="4 10" id="KW-0732">Signal</keyword>
<dbReference type="PANTHER" id="PTHR31297">
    <property type="entry name" value="GLUCAN ENDO-1,6-BETA-GLUCOSIDASE B"/>
    <property type="match status" value="1"/>
</dbReference>
<keyword evidence="13" id="KW-1185">Reference proteome</keyword>
<dbReference type="OrthoDB" id="9800955at2"/>
<feature type="domain" description="CBM3" evidence="11">
    <location>
        <begin position="504"/>
        <end position="655"/>
    </location>
</feature>
<dbReference type="InterPro" id="IPR005102">
    <property type="entry name" value="Carbo-bd_X2"/>
</dbReference>
<dbReference type="Gene3D" id="2.60.40.710">
    <property type="entry name" value="Endoglucanase-like"/>
    <property type="match status" value="1"/>
</dbReference>
<dbReference type="GO" id="GO:0008810">
    <property type="term" value="F:cellulase activity"/>
    <property type="evidence" value="ECO:0007669"/>
    <property type="project" value="UniProtKB-EC"/>
</dbReference>
<dbReference type="InterPro" id="IPR036966">
    <property type="entry name" value="CBM3_sf"/>
</dbReference>
<dbReference type="InterPro" id="IPR001547">
    <property type="entry name" value="Glyco_hydro_5"/>
</dbReference>
<evidence type="ECO:0000313" key="13">
    <source>
        <dbReference type="Proteomes" id="UP000184386"/>
    </source>
</evidence>
<keyword evidence="8" id="KW-0326">Glycosidase</keyword>
<dbReference type="RefSeq" id="WP_139241217.1">
    <property type="nucleotide sequence ID" value="NZ_FRAC01000018.1"/>
</dbReference>
<dbReference type="Gene3D" id="3.20.20.80">
    <property type="entry name" value="Glycosidases"/>
    <property type="match status" value="1"/>
</dbReference>
<dbReference type="InterPro" id="IPR013783">
    <property type="entry name" value="Ig-like_fold"/>
</dbReference>
<dbReference type="GO" id="GO:0005576">
    <property type="term" value="C:extracellular region"/>
    <property type="evidence" value="ECO:0007669"/>
    <property type="project" value="TreeGrafter"/>
</dbReference>
<evidence type="ECO:0000256" key="4">
    <source>
        <dbReference type="ARBA" id="ARBA00022729"/>
    </source>
</evidence>